<keyword evidence="2" id="KW-0472">Membrane</keyword>
<organism evidence="3 4">
    <name type="scientific">Urochloa decumbens</name>
    <dbReference type="NCBI Taxonomy" id="240449"/>
    <lineage>
        <taxon>Eukaryota</taxon>
        <taxon>Viridiplantae</taxon>
        <taxon>Streptophyta</taxon>
        <taxon>Embryophyta</taxon>
        <taxon>Tracheophyta</taxon>
        <taxon>Spermatophyta</taxon>
        <taxon>Magnoliopsida</taxon>
        <taxon>Liliopsida</taxon>
        <taxon>Poales</taxon>
        <taxon>Poaceae</taxon>
        <taxon>PACMAD clade</taxon>
        <taxon>Panicoideae</taxon>
        <taxon>Panicodae</taxon>
        <taxon>Paniceae</taxon>
        <taxon>Melinidinae</taxon>
        <taxon>Urochloa</taxon>
    </lineage>
</organism>
<keyword evidence="4" id="KW-1185">Reference proteome</keyword>
<keyword evidence="2" id="KW-1133">Transmembrane helix</keyword>
<evidence type="ECO:0000256" key="2">
    <source>
        <dbReference type="SAM" id="Phobius"/>
    </source>
</evidence>
<reference evidence="4" key="1">
    <citation type="submission" date="2024-06" db="EMBL/GenBank/DDBJ databases">
        <authorList>
            <person name="Ryan C."/>
        </authorList>
    </citation>
    <scope>NUCLEOTIDE SEQUENCE [LARGE SCALE GENOMIC DNA]</scope>
</reference>
<dbReference type="AlphaFoldDB" id="A0ABC9FTZ2"/>
<keyword evidence="2" id="KW-0812">Transmembrane</keyword>
<gene>
    <name evidence="3" type="ORF">URODEC1_LOCUS109122</name>
</gene>
<accession>A0ABC9FTZ2</accession>
<dbReference type="EMBL" id="OZ075117">
    <property type="protein sequence ID" value="CAL5082158.1"/>
    <property type="molecule type" value="Genomic_DNA"/>
</dbReference>
<sequence>MAPAGIISPVPGAGGRAALFAAARWVSPRPSTASLGSATAGVSSRLRPPKGGIVAAAPGVRGRGALLARRSGPLHSAMGTAPRLEVAAGGFGARLFATSSSGPLLFAAAAAPRASALRHGARLLPSAGKSEGTQAQEEGEGTPVEVTPVPTSWKRLMSRFKEAGAKVLEEAKKSAFTVFLLFLALCIGTLASANNIPGSSCAATIVVICEKGEKFHKFVSHFVPYILIFINHFFGK</sequence>
<evidence type="ECO:0008006" key="5">
    <source>
        <dbReference type="Google" id="ProtNLM"/>
    </source>
</evidence>
<protein>
    <recommendedName>
        <fullName evidence="5">PGG domain-containing protein</fullName>
    </recommendedName>
</protein>
<feature type="region of interest" description="Disordered" evidence="1">
    <location>
        <begin position="125"/>
        <end position="148"/>
    </location>
</feature>
<dbReference type="Proteomes" id="UP001497457">
    <property type="component" value="Chromosome 7b"/>
</dbReference>
<evidence type="ECO:0000313" key="4">
    <source>
        <dbReference type="Proteomes" id="UP001497457"/>
    </source>
</evidence>
<name>A0ABC9FTZ2_9POAL</name>
<proteinExistence type="predicted"/>
<evidence type="ECO:0000313" key="3">
    <source>
        <dbReference type="EMBL" id="CAL5082158.1"/>
    </source>
</evidence>
<reference evidence="3 4" key="2">
    <citation type="submission" date="2024-10" db="EMBL/GenBank/DDBJ databases">
        <authorList>
            <person name="Ryan C."/>
        </authorList>
    </citation>
    <scope>NUCLEOTIDE SEQUENCE [LARGE SCALE GENOMIC DNA]</scope>
</reference>
<evidence type="ECO:0000256" key="1">
    <source>
        <dbReference type="SAM" id="MobiDB-lite"/>
    </source>
</evidence>
<feature type="transmembrane region" description="Helical" evidence="2">
    <location>
        <begin position="175"/>
        <end position="193"/>
    </location>
</feature>